<accession>A0A8T0D634</accession>
<evidence type="ECO:0000256" key="2">
    <source>
        <dbReference type="ARBA" id="ARBA00009037"/>
    </source>
</evidence>
<evidence type="ECO:0000256" key="6">
    <source>
        <dbReference type="SAM" id="Phobius"/>
    </source>
</evidence>
<feature type="domain" description="V-type proton ATPase subunit S1/VOA1 transmembrane" evidence="8">
    <location>
        <begin position="190"/>
        <end position="227"/>
    </location>
</feature>
<dbReference type="GO" id="GO:0001671">
    <property type="term" value="F:ATPase activator activity"/>
    <property type="evidence" value="ECO:0007669"/>
    <property type="project" value="TreeGrafter"/>
</dbReference>
<sequence length="240" mass="26006">MPLLCPVLLPLLLLGLIPRLSLSANVTNVTYFNLTDCLAFFAQKVEVVNTNSQRAITLPPTHELDATKSKCGTGSSVMAVSYSNVQDIRRLDLSIEFSLNYQHWVVNTANITTECISNSTVCVGVTNGQLDLSWLTAIDGMSFKCTSPPIVTLVTSTANPPPLGLRFTWLQVQPLGASGGRFSAATDCTGFFTIGIWSTLIVSFLLIGILTYGLQMLMAIKPNELYDDPKVKMVQLGALN</sequence>
<dbReference type="AlphaFoldDB" id="A0A8T0D634"/>
<evidence type="ECO:0000313" key="9">
    <source>
        <dbReference type="EMBL" id="KAF8562886.1"/>
    </source>
</evidence>
<keyword evidence="7" id="KW-0732">Signal</keyword>
<comment type="subcellular location">
    <subcellularLocation>
        <location evidence="1">Membrane</location>
        <topology evidence="1">Single-pass membrane protein</topology>
    </subcellularLocation>
</comment>
<dbReference type="GO" id="GO:0030641">
    <property type="term" value="P:regulation of cellular pH"/>
    <property type="evidence" value="ECO:0007669"/>
    <property type="project" value="TreeGrafter"/>
</dbReference>
<evidence type="ECO:0000256" key="4">
    <source>
        <dbReference type="ARBA" id="ARBA00022989"/>
    </source>
</evidence>
<dbReference type="Proteomes" id="UP000699462">
    <property type="component" value="Unassembled WGS sequence"/>
</dbReference>
<feature type="signal peptide" evidence="7">
    <location>
        <begin position="1"/>
        <end position="23"/>
    </location>
</feature>
<feature type="transmembrane region" description="Helical" evidence="6">
    <location>
        <begin position="191"/>
        <end position="214"/>
    </location>
</feature>
<evidence type="ECO:0000256" key="7">
    <source>
        <dbReference type="SAM" id="SignalP"/>
    </source>
</evidence>
<evidence type="ECO:0000313" key="10">
    <source>
        <dbReference type="Proteomes" id="UP000699462"/>
    </source>
</evidence>
<keyword evidence="4 6" id="KW-1133">Transmembrane helix</keyword>
<dbReference type="PANTHER" id="PTHR12471">
    <property type="entry name" value="VACUOLAR ATP SYNTHASE SUBUNIT S1"/>
    <property type="match status" value="1"/>
</dbReference>
<name>A0A8T0D634_9TREM</name>
<dbReference type="Pfam" id="PF20520">
    <property type="entry name" value="Ac45-VOA1_TM"/>
    <property type="match status" value="1"/>
</dbReference>
<organism evidence="9 10">
    <name type="scientific">Paragonimus westermani</name>
    <dbReference type="NCBI Taxonomy" id="34504"/>
    <lineage>
        <taxon>Eukaryota</taxon>
        <taxon>Metazoa</taxon>
        <taxon>Spiralia</taxon>
        <taxon>Lophotrochozoa</taxon>
        <taxon>Platyhelminthes</taxon>
        <taxon>Trematoda</taxon>
        <taxon>Digenea</taxon>
        <taxon>Plagiorchiida</taxon>
        <taxon>Troglotremata</taxon>
        <taxon>Troglotrematidae</taxon>
        <taxon>Paragonimus</taxon>
    </lineage>
</organism>
<evidence type="ECO:0000256" key="1">
    <source>
        <dbReference type="ARBA" id="ARBA00004167"/>
    </source>
</evidence>
<dbReference type="OrthoDB" id="9985059at2759"/>
<dbReference type="EMBL" id="JTDF01016232">
    <property type="protein sequence ID" value="KAF8562886.1"/>
    <property type="molecule type" value="Genomic_DNA"/>
</dbReference>
<dbReference type="GO" id="GO:0033176">
    <property type="term" value="C:proton-transporting V-type ATPase complex"/>
    <property type="evidence" value="ECO:0007669"/>
    <property type="project" value="TreeGrafter"/>
</dbReference>
<gene>
    <name evidence="9" type="ORF">P879_09453</name>
</gene>
<dbReference type="PANTHER" id="PTHR12471:SF7">
    <property type="entry name" value="V-TYPE PROTON ATPASE SUBUNIT S1"/>
    <property type="match status" value="1"/>
</dbReference>
<comment type="similarity">
    <text evidence="2">Belongs to the vacuolar ATPase subunit S1 family.</text>
</comment>
<reference evidence="9 10" key="1">
    <citation type="submission" date="2019-07" db="EMBL/GenBank/DDBJ databases">
        <title>Annotation for the trematode Paragonimus westermani.</title>
        <authorList>
            <person name="Choi Y.-J."/>
        </authorList>
    </citation>
    <scope>NUCLEOTIDE SEQUENCE [LARGE SCALE GENOMIC DNA]</scope>
    <source>
        <strain evidence="9">180907_Pwestermani</strain>
    </source>
</reference>
<keyword evidence="3 6" id="KW-0812">Transmembrane</keyword>
<keyword evidence="5 6" id="KW-0472">Membrane</keyword>
<protein>
    <recommendedName>
        <fullName evidence="8">V-type proton ATPase subunit S1/VOA1 transmembrane domain-containing protein</fullName>
    </recommendedName>
</protein>
<dbReference type="Gene3D" id="2.40.160.110">
    <property type="match status" value="1"/>
</dbReference>
<evidence type="ECO:0000259" key="8">
    <source>
        <dbReference type="Pfam" id="PF20520"/>
    </source>
</evidence>
<evidence type="ECO:0000256" key="3">
    <source>
        <dbReference type="ARBA" id="ARBA00022692"/>
    </source>
</evidence>
<comment type="caution">
    <text evidence="9">The sequence shown here is derived from an EMBL/GenBank/DDBJ whole genome shotgun (WGS) entry which is preliminary data.</text>
</comment>
<proteinExistence type="inferred from homology"/>
<keyword evidence="10" id="KW-1185">Reference proteome</keyword>
<feature type="chain" id="PRO_5035808809" description="V-type proton ATPase subunit S1/VOA1 transmembrane domain-containing protein" evidence="7">
    <location>
        <begin position="24"/>
        <end position="240"/>
    </location>
</feature>
<dbReference type="InterPro" id="IPR046756">
    <property type="entry name" value="VAS1/VOA1_TM"/>
</dbReference>
<evidence type="ECO:0000256" key="5">
    <source>
        <dbReference type="ARBA" id="ARBA00023136"/>
    </source>
</evidence>
<dbReference type="InterPro" id="IPR008388">
    <property type="entry name" value="Ac45_acc_su"/>
</dbReference>